<dbReference type="Gene3D" id="1.20.1560.10">
    <property type="entry name" value="ABC transporter type 1, transmembrane domain"/>
    <property type="match status" value="1"/>
</dbReference>
<dbReference type="InterPro" id="IPR027417">
    <property type="entry name" value="P-loop_NTPase"/>
</dbReference>
<comment type="subcellular location">
    <subcellularLocation>
        <location evidence="1">Cell membrane</location>
        <topology evidence="1">Multi-pass membrane protein</topology>
    </subcellularLocation>
</comment>
<dbReference type="EMBL" id="AAYG02000011">
    <property type="protein sequence ID" value="EDN78103.1"/>
    <property type="molecule type" value="Genomic_DNA"/>
</dbReference>
<feature type="transmembrane region" description="Helical" evidence="7">
    <location>
        <begin position="273"/>
        <end position="294"/>
    </location>
</feature>
<dbReference type="AlphaFoldDB" id="A7B1I1"/>
<dbReference type="GO" id="GO:0005524">
    <property type="term" value="F:ATP binding"/>
    <property type="evidence" value="ECO:0007669"/>
    <property type="project" value="UniProtKB-KW"/>
</dbReference>
<evidence type="ECO:0000313" key="11">
    <source>
        <dbReference type="Proteomes" id="UP000004410"/>
    </source>
</evidence>
<reference evidence="10 11" key="2">
    <citation type="submission" date="2007-06" db="EMBL/GenBank/DDBJ databases">
        <title>Draft genome sequence of Ruminococcus gnavus (ATCC 29149).</title>
        <authorList>
            <person name="Sudarsanam P."/>
            <person name="Ley R."/>
            <person name="Guruge J."/>
            <person name="Turnbaugh P.J."/>
            <person name="Mahowald M."/>
            <person name="Liep D."/>
            <person name="Gordon J."/>
        </authorList>
    </citation>
    <scope>NUCLEOTIDE SEQUENCE [LARGE SCALE GENOMIC DNA]</scope>
    <source>
        <strain evidence="10 11">ATCC 29149</strain>
    </source>
</reference>
<feature type="transmembrane region" description="Helical" evidence="7">
    <location>
        <begin position="159"/>
        <end position="177"/>
    </location>
</feature>
<dbReference type="GO" id="GO:0005886">
    <property type="term" value="C:plasma membrane"/>
    <property type="evidence" value="ECO:0007669"/>
    <property type="project" value="UniProtKB-SubCell"/>
</dbReference>
<accession>A7B1I1</accession>
<keyword evidence="2 7" id="KW-0812">Transmembrane</keyword>
<feature type="transmembrane region" description="Helical" evidence="7">
    <location>
        <begin position="127"/>
        <end position="153"/>
    </location>
</feature>
<dbReference type="RefSeq" id="WP_004223778.1">
    <property type="nucleotide sequence ID" value="NZ_AAYG02000011.1"/>
</dbReference>
<dbReference type="InterPro" id="IPR003593">
    <property type="entry name" value="AAA+_ATPase"/>
</dbReference>
<dbReference type="PANTHER" id="PTHR43394:SF1">
    <property type="entry name" value="ATP-BINDING CASSETTE SUB-FAMILY B MEMBER 10, MITOCHONDRIAL"/>
    <property type="match status" value="1"/>
</dbReference>
<dbReference type="InterPro" id="IPR011527">
    <property type="entry name" value="ABC1_TM_dom"/>
</dbReference>
<evidence type="ECO:0000256" key="1">
    <source>
        <dbReference type="ARBA" id="ARBA00004651"/>
    </source>
</evidence>
<dbReference type="PROSITE" id="PS50929">
    <property type="entry name" value="ABC_TM1F"/>
    <property type="match status" value="1"/>
</dbReference>
<evidence type="ECO:0000256" key="7">
    <source>
        <dbReference type="SAM" id="Phobius"/>
    </source>
</evidence>
<protein>
    <submittedName>
        <fullName evidence="10">ABC transporter, ATP-binding protein</fullName>
    </submittedName>
</protein>
<dbReference type="GO" id="GO:0015421">
    <property type="term" value="F:ABC-type oligopeptide transporter activity"/>
    <property type="evidence" value="ECO:0007669"/>
    <property type="project" value="TreeGrafter"/>
</dbReference>
<feature type="transmembrane region" description="Helical" evidence="7">
    <location>
        <begin position="20"/>
        <end position="44"/>
    </location>
</feature>
<dbReference type="SMART" id="SM00382">
    <property type="entry name" value="AAA"/>
    <property type="match status" value="1"/>
</dbReference>
<dbReference type="PROSITE" id="PS00211">
    <property type="entry name" value="ABC_TRANSPORTER_1"/>
    <property type="match status" value="1"/>
</dbReference>
<keyword evidence="4 10" id="KW-0067">ATP-binding</keyword>
<feature type="domain" description="ABC transmembrane type-1" evidence="9">
    <location>
        <begin position="24"/>
        <end position="302"/>
    </location>
</feature>
<dbReference type="InterPro" id="IPR039421">
    <property type="entry name" value="Type_1_exporter"/>
</dbReference>
<evidence type="ECO:0000256" key="3">
    <source>
        <dbReference type="ARBA" id="ARBA00022741"/>
    </source>
</evidence>
<dbReference type="Pfam" id="PF00664">
    <property type="entry name" value="ABC_membrane"/>
    <property type="match status" value="1"/>
</dbReference>
<dbReference type="SUPFAM" id="SSF52540">
    <property type="entry name" value="P-loop containing nucleoside triphosphate hydrolases"/>
    <property type="match status" value="1"/>
</dbReference>
<keyword evidence="6 7" id="KW-0472">Membrane</keyword>
<dbReference type="PANTHER" id="PTHR43394">
    <property type="entry name" value="ATP-DEPENDENT PERMEASE MDL1, MITOCHONDRIAL"/>
    <property type="match status" value="1"/>
</dbReference>
<evidence type="ECO:0000256" key="6">
    <source>
        <dbReference type="ARBA" id="ARBA00023136"/>
    </source>
</evidence>
<gene>
    <name evidence="10" type="ORF">RUMGNA_01407</name>
</gene>
<dbReference type="Proteomes" id="UP000004410">
    <property type="component" value="Unassembled WGS sequence"/>
</dbReference>
<evidence type="ECO:0000259" key="9">
    <source>
        <dbReference type="PROSITE" id="PS50929"/>
    </source>
</evidence>
<dbReference type="CDD" id="cd07346">
    <property type="entry name" value="ABC_6TM_exporters"/>
    <property type="match status" value="1"/>
</dbReference>
<comment type="caution">
    <text evidence="10">The sequence shown here is derived from an EMBL/GenBank/DDBJ whole genome shotgun (WGS) entry which is preliminary data.</text>
</comment>
<feature type="transmembrane region" description="Helical" evidence="7">
    <location>
        <begin position="241"/>
        <end position="267"/>
    </location>
</feature>
<dbReference type="InterPro" id="IPR017871">
    <property type="entry name" value="ABC_transporter-like_CS"/>
</dbReference>
<evidence type="ECO:0000256" key="4">
    <source>
        <dbReference type="ARBA" id="ARBA00022840"/>
    </source>
</evidence>
<keyword evidence="5 7" id="KW-1133">Transmembrane helix</keyword>
<dbReference type="SUPFAM" id="SSF90123">
    <property type="entry name" value="ABC transporter transmembrane region"/>
    <property type="match status" value="1"/>
</dbReference>
<evidence type="ECO:0000313" key="10">
    <source>
        <dbReference type="EMBL" id="EDN78103.1"/>
    </source>
</evidence>
<dbReference type="Pfam" id="PF00005">
    <property type="entry name" value="ABC_tran"/>
    <property type="match status" value="1"/>
</dbReference>
<dbReference type="GO" id="GO:0016887">
    <property type="term" value="F:ATP hydrolysis activity"/>
    <property type="evidence" value="ECO:0007669"/>
    <property type="project" value="InterPro"/>
</dbReference>
<proteinExistence type="predicted"/>
<evidence type="ECO:0000259" key="8">
    <source>
        <dbReference type="PROSITE" id="PS50893"/>
    </source>
</evidence>
<organism evidence="10 11">
    <name type="scientific">Mediterraneibacter gnavus (strain ATCC 29149 / DSM 114966 / JCM 6515 / VPI C7-9)</name>
    <name type="common">Ruminococcus gnavus</name>
    <dbReference type="NCBI Taxonomy" id="411470"/>
    <lineage>
        <taxon>Bacteria</taxon>
        <taxon>Bacillati</taxon>
        <taxon>Bacillota</taxon>
        <taxon>Clostridia</taxon>
        <taxon>Lachnospirales</taxon>
        <taxon>Lachnospiraceae</taxon>
        <taxon>Mediterraneibacter</taxon>
    </lineage>
</organism>
<dbReference type="PROSITE" id="PS50893">
    <property type="entry name" value="ABC_TRANSPORTER_2"/>
    <property type="match status" value="1"/>
</dbReference>
<dbReference type="eggNOG" id="COG1132">
    <property type="taxonomic scope" value="Bacteria"/>
</dbReference>
<name>A7B1I1_MEDG7</name>
<keyword evidence="3" id="KW-0547">Nucleotide-binding</keyword>
<dbReference type="InterPro" id="IPR003439">
    <property type="entry name" value="ABC_transporter-like_ATP-bd"/>
</dbReference>
<sequence length="548" mass="63060">MASIFKMCGKYLIKNKYSVICYGVLCLTSSMFSMISPYISGNFIDYLIVADNISKIYRYCFAFFGLFVFNQLIGYIVNRVYIKMQTQMGYDLNSDVIRHIQHLPVSFLKKQNMAYLNQRVNNDSNQVITFCINIVQGILINSLKLLLSIFVLVQFSCNITLLFIAIICAYALSYKILKKILFKAQFILTEAQANYFSKLFEQFDNILFVKMQAIYEAFLSRLKKEFQNILKVSLQYQKISYLFSSLDSLIMSLAQIGIFIMGGALVIRGKLSVGQLTIMLSYFGIMMEASRYFFSLTKTIQDNKVAYTRLKQILDLESDENAGVELKDISQIRLKNIMFCYDKKCIFRDISLEFKKGKIYSIIGKNGIGKSTLVDLIIGFYNREYAGEICYDALSLDQIDIYKTRKMCFGICEQEPVLLADTVRYNVSMDSEDSIDLKRLFYIAKKINLYSFIESLPKKLETIIGEKNSNLSGGEKQKLSILRVLYKNPPVIILDEPTSALDEESIRCLQVYLNQIKRDKIIILISHNSDFISISDEIVDLDKLDMDV</sequence>
<feature type="domain" description="ABC transporter" evidence="8">
    <location>
        <begin position="332"/>
        <end position="548"/>
    </location>
</feature>
<dbReference type="InterPro" id="IPR036640">
    <property type="entry name" value="ABC1_TM_sf"/>
</dbReference>
<dbReference type="GeneID" id="57433874"/>
<feature type="transmembrane region" description="Helical" evidence="7">
    <location>
        <begin position="56"/>
        <end position="77"/>
    </location>
</feature>
<evidence type="ECO:0000256" key="5">
    <source>
        <dbReference type="ARBA" id="ARBA00022989"/>
    </source>
</evidence>
<dbReference type="Gene3D" id="3.40.50.300">
    <property type="entry name" value="P-loop containing nucleotide triphosphate hydrolases"/>
    <property type="match status" value="1"/>
</dbReference>
<reference evidence="10 11" key="1">
    <citation type="submission" date="2007-04" db="EMBL/GenBank/DDBJ databases">
        <authorList>
            <person name="Fulton L."/>
            <person name="Clifton S."/>
            <person name="Fulton B."/>
            <person name="Xu J."/>
            <person name="Minx P."/>
            <person name="Pepin K.H."/>
            <person name="Johnson M."/>
            <person name="Thiruvilangam P."/>
            <person name="Bhonagiri V."/>
            <person name="Nash W.E."/>
            <person name="Mardis E.R."/>
            <person name="Wilson R.K."/>
        </authorList>
    </citation>
    <scope>NUCLEOTIDE SEQUENCE [LARGE SCALE GENOMIC DNA]</scope>
    <source>
        <strain evidence="10 11">ATCC 29149</strain>
    </source>
</reference>
<dbReference type="PaxDb" id="411470-RUMGNA_01407"/>
<evidence type="ECO:0000256" key="2">
    <source>
        <dbReference type="ARBA" id="ARBA00022692"/>
    </source>
</evidence>